<keyword evidence="2" id="KW-1185">Reference proteome</keyword>
<evidence type="ECO:0000313" key="1">
    <source>
        <dbReference type="EMBL" id="GAA3988367.1"/>
    </source>
</evidence>
<dbReference type="SUPFAM" id="SSF51735">
    <property type="entry name" value="NAD(P)-binding Rossmann-fold domains"/>
    <property type="match status" value="1"/>
</dbReference>
<proteinExistence type="predicted"/>
<comment type="caution">
    <text evidence="1">The sequence shown here is derived from an EMBL/GenBank/DDBJ whole genome shotgun (WGS) entry which is preliminary data.</text>
</comment>
<evidence type="ECO:0000313" key="2">
    <source>
        <dbReference type="Proteomes" id="UP001501556"/>
    </source>
</evidence>
<dbReference type="InterPro" id="IPR036291">
    <property type="entry name" value="NAD(P)-bd_dom_sf"/>
</dbReference>
<evidence type="ECO:0008006" key="3">
    <source>
        <dbReference type="Google" id="ProtNLM"/>
    </source>
</evidence>
<sequence>MRSPRYNLSRMPTRFYGITGGADGIGLATAKRLARKGARIVLADYNQATLAAAVPEVQAAGTPAIGGLFTPGTRGRPTFARTPVACPR</sequence>
<dbReference type="EMBL" id="BAABDI010000033">
    <property type="protein sequence ID" value="GAA3988367.1"/>
    <property type="molecule type" value="Genomic_DNA"/>
</dbReference>
<reference evidence="2" key="1">
    <citation type="journal article" date="2019" name="Int. J. Syst. Evol. Microbiol.">
        <title>The Global Catalogue of Microorganisms (GCM) 10K type strain sequencing project: providing services to taxonomists for standard genome sequencing and annotation.</title>
        <authorList>
            <consortium name="The Broad Institute Genomics Platform"/>
            <consortium name="The Broad Institute Genome Sequencing Center for Infectious Disease"/>
            <person name="Wu L."/>
            <person name="Ma J."/>
        </authorList>
    </citation>
    <scope>NUCLEOTIDE SEQUENCE [LARGE SCALE GENOMIC DNA]</scope>
    <source>
        <strain evidence="2">JCM 17217</strain>
    </source>
</reference>
<dbReference type="Gene3D" id="3.40.50.720">
    <property type="entry name" value="NAD(P)-binding Rossmann-like Domain"/>
    <property type="match status" value="1"/>
</dbReference>
<dbReference type="Pfam" id="PF00106">
    <property type="entry name" value="adh_short"/>
    <property type="match status" value="1"/>
</dbReference>
<accession>A0ABP7QUW4</accession>
<dbReference type="InterPro" id="IPR002347">
    <property type="entry name" value="SDR_fam"/>
</dbReference>
<protein>
    <recommendedName>
        <fullName evidence="3">Short chain dehydrogenase</fullName>
    </recommendedName>
</protein>
<organism evidence="1 2">
    <name type="scientific">Hymenobacter antarcticus</name>
    <dbReference type="NCBI Taxonomy" id="486270"/>
    <lineage>
        <taxon>Bacteria</taxon>
        <taxon>Pseudomonadati</taxon>
        <taxon>Bacteroidota</taxon>
        <taxon>Cytophagia</taxon>
        <taxon>Cytophagales</taxon>
        <taxon>Hymenobacteraceae</taxon>
        <taxon>Hymenobacter</taxon>
    </lineage>
</organism>
<name>A0ABP7QUW4_9BACT</name>
<dbReference type="Proteomes" id="UP001501556">
    <property type="component" value="Unassembled WGS sequence"/>
</dbReference>
<gene>
    <name evidence="1" type="ORF">GCM10022407_36200</name>
</gene>